<organism evidence="9 10">
    <name type="scientific">Microlunatus spumicola</name>
    <dbReference type="NCBI Taxonomy" id="81499"/>
    <lineage>
        <taxon>Bacteria</taxon>
        <taxon>Bacillati</taxon>
        <taxon>Actinomycetota</taxon>
        <taxon>Actinomycetes</taxon>
        <taxon>Propionibacteriales</taxon>
        <taxon>Propionibacteriaceae</taxon>
        <taxon>Microlunatus</taxon>
    </lineage>
</organism>
<evidence type="ECO:0000259" key="8">
    <source>
        <dbReference type="PROSITE" id="PS50928"/>
    </source>
</evidence>
<reference evidence="10" key="1">
    <citation type="journal article" date="2019" name="Int. J. Syst. Evol. Microbiol.">
        <title>The Global Catalogue of Microorganisms (GCM) 10K type strain sequencing project: providing services to taxonomists for standard genome sequencing and annotation.</title>
        <authorList>
            <consortium name="The Broad Institute Genomics Platform"/>
            <consortium name="The Broad Institute Genome Sequencing Center for Infectious Disease"/>
            <person name="Wu L."/>
            <person name="Ma J."/>
        </authorList>
    </citation>
    <scope>NUCLEOTIDE SEQUENCE [LARGE SCALE GENOMIC DNA]</scope>
    <source>
        <strain evidence="10">JCM 16540</strain>
    </source>
</reference>
<keyword evidence="6 7" id="KW-0472">Membrane</keyword>
<dbReference type="EMBL" id="BAAAYR010000001">
    <property type="protein sequence ID" value="GAA3558562.1"/>
    <property type="molecule type" value="Genomic_DNA"/>
</dbReference>
<proteinExistence type="inferred from homology"/>
<protein>
    <submittedName>
        <fullName evidence="9">Carbohydrate ABC transporter permease</fullName>
    </submittedName>
</protein>
<keyword evidence="2 7" id="KW-0813">Transport</keyword>
<dbReference type="Pfam" id="PF00528">
    <property type="entry name" value="BPD_transp_1"/>
    <property type="match status" value="1"/>
</dbReference>
<accession>A0ABP6WY71</accession>
<sequence>MITRYTWRTGILEAVMIVVALLFFFPAYILINQSLRRSNDPAEPYALPSQVTFANYGDAWTQGFLGNALVNSGLVTAVSTLVLVVFGAMAAYPLARVTRLWSRVAFAVFMIGLLLPFQLALIPLYVTMRDLGLLGTVWSLVLFYVGLQMPFTVFLYTSFLRALPAEYEEAASIDGASPSQSFWTVVFPLLRPVTGTVVILDVIFIWNDFLTPLLYLSGSGQMTVPVTLYSFVGQYVSQWNLVFAGLVISIAPILLVYFLLQRTVIQGFASGLKG</sequence>
<keyword evidence="5 7" id="KW-1133">Transmembrane helix</keyword>
<dbReference type="Proteomes" id="UP001500767">
    <property type="component" value="Unassembled WGS sequence"/>
</dbReference>
<comment type="subcellular location">
    <subcellularLocation>
        <location evidence="1 7">Cell membrane</location>
        <topology evidence="1 7">Multi-pass membrane protein</topology>
    </subcellularLocation>
</comment>
<feature type="transmembrane region" description="Helical" evidence="7">
    <location>
        <begin position="12"/>
        <end position="31"/>
    </location>
</feature>
<feature type="transmembrane region" description="Helical" evidence="7">
    <location>
        <begin position="104"/>
        <end position="126"/>
    </location>
</feature>
<keyword evidence="3" id="KW-1003">Cell membrane</keyword>
<dbReference type="InterPro" id="IPR035906">
    <property type="entry name" value="MetI-like_sf"/>
</dbReference>
<dbReference type="InterPro" id="IPR000515">
    <property type="entry name" value="MetI-like"/>
</dbReference>
<dbReference type="SUPFAM" id="SSF161098">
    <property type="entry name" value="MetI-like"/>
    <property type="match status" value="1"/>
</dbReference>
<dbReference type="Gene3D" id="1.10.3720.10">
    <property type="entry name" value="MetI-like"/>
    <property type="match status" value="1"/>
</dbReference>
<keyword evidence="10" id="KW-1185">Reference proteome</keyword>
<evidence type="ECO:0000313" key="9">
    <source>
        <dbReference type="EMBL" id="GAA3558562.1"/>
    </source>
</evidence>
<evidence type="ECO:0000256" key="1">
    <source>
        <dbReference type="ARBA" id="ARBA00004651"/>
    </source>
</evidence>
<feature type="transmembrane region" description="Helical" evidence="7">
    <location>
        <begin position="239"/>
        <end position="260"/>
    </location>
</feature>
<feature type="transmembrane region" description="Helical" evidence="7">
    <location>
        <begin position="138"/>
        <end position="160"/>
    </location>
</feature>
<name>A0ABP6WY71_9ACTN</name>
<comment type="caution">
    <text evidence="9">The sequence shown here is derived from an EMBL/GenBank/DDBJ whole genome shotgun (WGS) entry which is preliminary data.</text>
</comment>
<dbReference type="PROSITE" id="PS50928">
    <property type="entry name" value="ABC_TM1"/>
    <property type="match status" value="1"/>
</dbReference>
<feature type="domain" description="ABC transmembrane type-1" evidence="8">
    <location>
        <begin position="69"/>
        <end position="260"/>
    </location>
</feature>
<feature type="transmembrane region" description="Helical" evidence="7">
    <location>
        <begin position="68"/>
        <end position="92"/>
    </location>
</feature>
<evidence type="ECO:0000256" key="6">
    <source>
        <dbReference type="ARBA" id="ARBA00023136"/>
    </source>
</evidence>
<evidence type="ECO:0000256" key="7">
    <source>
        <dbReference type="RuleBase" id="RU363032"/>
    </source>
</evidence>
<comment type="similarity">
    <text evidence="7">Belongs to the binding-protein-dependent transport system permease family.</text>
</comment>
<evidence type="ECO:0000256" key="2">
    <source>
        <dbReference type="ARBA" id="ARBA00022448"/>
    </source>
</evidence>
<feature type="transmembrane region" description="Helical" evidence="7">
    <location>
        <begin position="181"/>
        <end position="206"/>
    </location>
</feature>
<dbReference type="RefSeq" id="WP_204911759.1">
    <property type="nucleotide sequence ID" value="NZ_BAAAYR010000001.1"/>
</dbReference>
<dbReference type="CDD" id="cd06261">
    <property type="entry name" value="TM_PBP2"/>
    <property type="match status" value="1"/>
</dbReference>
<dbReference type="PANTHER" id="PTHR43744">
    <property type="entry name" value="ABC TRANSPORTER PERMEASE PROTEIN MG189-RELATED-RELATED"/>
    <property type="match status" value="1"/>
</dbReference>
<evidence type="ECO:0000313" key="10">
    <source>
        <dbReference type="Proteomes" id="UP001500767"/>
    </source>
</evidence>
<evidence type="ECO:0000256" key="5">
    <source>
        <dbReference type="ARBA" id="ARBA00022989"/>
    </source>
</evidence>
<dbReference type="PANTHER" id="PTHR43744:SF8">
    <property type="entry name" value="SN-GLYCEROL-3-PHOSPHATE TRANSPORT SYSTEM PERMEASE PROTEIN UGPE"/>
    <property type="match status" value="1"/>
</dbReference>
<evidence type="ECO:0000256" key="3">
    <source>
        <dbReference type="ARBA" id="ARBA00022475"/>
    </source>
</evidence>
<evidence type="ECO:0000256" key="4">
    <source>
        <dbReference type="ARBA" id="ARBA00022692"/>
    </source>
</evidence>
<gene>
    <name evidence="9" type="ORF">GCM10022197_12370</name>
</gene>
<keyword evidence="4 7" id="KW-0812">Transmembrane</keyword>